<keyword evidence="2" id="KW-1185">Reference proteome</keyword>
<reference evidence="1 2" key="1">
    <citation type="submission" date="2018-03" db="EMBL/GenBank/DDBJ databases">
        <title>Draft genome sequence of Rohu Carp (Labeo rohita).</title>
        <authorList>
            <person name="Das P."/>
            <person name="Kushwaha B."/>
            <person name="Joshi C.G."/>
            <person name="Kumar D."/>
            <person name="Nagpure N.S."/>
            <person name="Sahoo L."/>
            <person name="Das S.P."/>
            <person name="Bit A."/>
            <person name="Patnaik S."/>
            <person name="Meher P.K."/>
            <person name="Jayasankar P."/>
            <person name="Koringa P.G."/>
            <person name="Patel N.V."/>
            <person name="Hinsu A.T."/>
            <person name="Kumar R."/>
            <person name="Pandey M."/>
            <person name="Agarwal S."/>
            <person name="Srivastava S."/>
            <person name="Singh M."/>
            <person name="Iquebal M.A."/>
            <person name="Jaiswal S."/>
            <person name="Angadi U.B."/>
            <person name="Kumar N."/>
            <person name="Raza M."/>
            <person name="Shah T.M."/>
            <person name="Rai A."/>
            <person name="Jena J.K."/>
        </authorList>
    </citation>
    <scope>NUCLEOTIDE SEQUENCE [LARGE SCALE GENOMIC DNA]</scope>
    <source>
        <strain evidence="1">DASCIFA01</strain>
        <tissue evidence="1">Testis</tissue>
    </source>
</reference>
<gene>
    <name evidence="1" type="ORF">ROHU_032990</name>
</gene>
<dbReference type="Pfam" id="PF05380">
    <property type="entry name" value="Peptidase_A17"/>
    <property type="match status" value="1"/>
</dbReference>
<proteinExistence type="predicted"/>
<comment type="caution">
    <text evidence="1">The sequence shown here is derived from an EMBL/GenBank/DDBJ whole genome shotgun (WGS) entry which is preliminary data.</text>
</comment>
<dbReference type="PANTHER" id="PTHR47331">
    <property type="entry name" value="PHD-TYPE DOMAIN-CONTAINING PROTEIN"/>
    <property type="match status" value="1"/>
</dbReference>
<dbReference type="Proteomes" id="UP000290572">
    <property type="component" value="Unassembled WGS sequence"/>
</dbReference>
<evidence type="ECO:0008006" key="3">
    <source>
        <dbReference type="Google" id="ProtNLM"/>
    </source>
</evidence>
<dbReference type="PANTHER" id="PTHR47331:SF6">
    <property type="entry name" value="DOUBLECORTIN DOMAIN-CONTAINING PROTEIN"/>
    <property type="match status" value="1"/>
</dbReference>
<accession>A0A498LD99</accession>
<evidence type="ECO:0000313" key="2">
    <source>
        <dbReference type="Proteomes" id="UP000290572"/>
    </source>
</evidence>
<name>A0A498LD99_LABRO</name>
<dbReference type="STRING" id="84645.A0A498LD99"/>
<protein>
    <recommendedName>
        <fullName evidence="3">Integrase zinc-binding domain-containing protein</fullName>
    </recommendedName>
</protein>
<dbReference type="InterPro" id="IPR008042">
    <property type="entry name" value="Retrotrans_Pao"/>
</dbReference>
<dbReference type="EMBL" id="QBIY01013376">
    <property type="protein sequence ID" value="RXN06210.1"/>
    <property type="molecule type" value="Genomic_DNA"/>
</dbReference>
<sequence>MAWDRLDQTYGSIEVIEDALFKRIDAFPKIPNRDYSKLTKLSDLLMELQAAKAEGDLPGLAFLDTARGVNPIVQKLPFRLQERWASVGAAYKRQNHVPYPPFAYFVDFVSQEASIGNDPSFNFVSHIDMSAKMEKTAWKSIREEDRNFLHFLWFQDNDLSKDIVDYRMRVHVFGNSPSPAVPIHCLHQSVQINDFHVDPDGKHFIMRNFYVDDGLKSLPTVEAAISLLKKTQDVLSKSNLRLHKIAANNKEVMEAFPSTDYAGDLKDLDLEADTLPMKRSLGLNWDLHTDCFLFSVCDEVKPYTRRGVLSTINSLYDPLGFVAPVTIQGKAILRELTSVNGDWDAPLPQEMEGAWTSWRVSLSELSSFSIPRAYTETSPSAAVRRELCVFSDASTKAIAAVTYLKVTDAAGNNHIGFVMGKAKLAPRPEHTVPRLELCAAVLAVELADLISAELDLQLDAITYYSDSKVVLGYICNETRRFYVYVSNRVQRIRRSSNPDQWRYVPTDQNPADHATRFVPAADLRKTNWLSGPKFLLTPEPGTSESTYNLVDPSSDPDVRPLASTLSTTTLSKQLGSQRFAKFSSWKSLTGAITRLVYIAHHFKTAEKGSSACKGWHHCKAEFTVEESNKASAIIIRAAQEEVYSQEIKCIQKQERIPKSSPLHNLDTFIDVQGLLRVGGRLHRSSLNQSEKTPLIIPGKHHIATLLIRHHHEHIHHQGRHFIEGAVRAAGFWIVGGKRRVSSIIHQCVMCRRLRAPLSIQKMASLPADRLSTDPPFTNIGLDVFGPWSLLTSDKRWIFL</sequence>
<evidence type="ECO:0000313" key="1">
    <source>
        <dbReference type="EMBL" id="RXN06210.1"/>
    </source>
</evidence>
<organism evidence="1 2">
    <name type="scientific">Labeo rohita</name>
    <name type="common">Indian major carp</name>
    <name type="synonym">Cyprinus rohita</name>
    <dbReference type="NCBI Taxonomy" id="84645"/>
    <lineage>
        <taxon>Eukaryota</taxon>
        <taxon>Metazoa</taxon>
        <taxon>Chordata</taxon>
        <taxon>Craniata</taxon>
        <taxon>Vertebrata</taxon>
        <taxon>Euteleostomi</taxon>
        <taxon>Actinopterygii</taxon>
        <taxon>Neopterygii</taxon>
        <taxon>Teleostei</taxon>
        <taxon>Ostariophysi</taxon>
        <taxon>Cypriniformes</taxon>
        <taxon>Cyprinidae</taxon>
        <taxon>Labeoninae</taxon>
        <taxon>Labeonini</taxon>
        <taxon>Labeo</taxon>
    </lineage>
</organism>
<dbReference type="AlphaFoldDB" id="A0A498LD99"/>